<dbReference type="GO" id="GO:0016791">
    <property type="term" value="F:phosphatase activity"/>
    <property type="evidence" value="ECO:0007669"/>
    <property type="project" value="InterPro"/>
</dbReference>
<dbReference type="FunFam" id="3.40.50.1000:FF:000051">
    <property type="entry name" value="Phospholysine phosphohistidine inorganic pyrophosphate phosphatase"/>
    <property type="match status" value="1"/>
</dbReference>
<keyword evidence="8" id="KW-0378">Hydrolase</keyword>
<evidence type="ECO:0000256" key="7">
    <source>
        <dbReference type="ARBA" id="ARBA00022723"/>
    </source>
</evidence>
<organism evidence="15 16">
    <name type="scientific">Caenorhabditis tropicalis</name>
    <dbReference type="NCBI Taxonomy" id="1561998"/>
    <lineage>
        <taxon>Eukaryota</taxon>
        <taxon>Metazoa</taxon>
        <taxon>Ecdysozoa</taxon>
        <taxon>Nematoda</taxon>
        <taxon>Chromadorea</taxon>
        <taxon>Rhabditida</taxon>
        <taxon>Rhabditina</taxon>
        <taxon>Rhabditomorpha</taxon>
        <taxon>Rhabditoidea</taxon>
        <taxon>Rhabditidae</taxon>
        <taxon>Peloderinae</taxon>
        <taxon>Caenorhabditis</taxon>
    </lineage>
</organism>
<evidence type="ECO:0000313" key="15">
    <source>
        <dbReference type="Proteomes" id="UP000095282"/>
    </source>
</evidence>
<dbReference type="InterPro" id="IPR036412">
    <property type="entry name" value="HAD-like_sf"/>
</dbReference>
<evidence type="ECO:0000256" key="5">
    <source>
        <dbReference type="ARBA" id="ARBA00012146"/>
    </source>
</evidence>
<dbReference type="SUPFAM" id="SSF56784">
    <property type="entry name" value="HAD-like"/>
    <property type="match status" value="1"/>
</dbReference>
<evidence type="ECO:0000256" key="1">
    <source>
        <dbReference type="ARBA" id="ARBA00001946"/>
    </source>
</evidence>
<dbReference type="PANTHER" id="PTHR19288">
    <property type="entry name" value="4-NITROPHENYLPHOSPHATASE-RELATED"/>
    <property type="match status" value="1"/>
</dbReference>
<comment type="function">
    <text evidence="11">Phosphatase that hydrolyzes imidodiphosphate, 3-phosphohistidine and 6-phospholysine. Has broad substrate specificity and can also hydrolyze inorganic diphosphate, but with lower efficiency.</text>
</comment>
<comment type="catalytic activity">
    <reaction evidence="14">
        <text>diphosphate + H2O = 2 phosphate + H(+)</text>
        <dbReference type="Rhea" id="RHEA:24576"/>
        <dbReference type="ChEBI" id="CHEBI:15377"/>
        <dbReference type="ChEBI" id="CHEBI:15378"/>
        <dbReference type="ChEBI" id="CHEBI:33019"/>
        <dbReference type="ChEBI" id="CHEBI:43474"/>
        <dbReference type="EC" id="3.6.1.1"/>
    </reaction>
</comment>
<dbReference type="PANTHER" id="PTHR19288:SF46">
    <property type="entry name" value="HALOACID DEHALOGENASE-LIKE HYDROLASE DOMAIN-CONTAINING PROTEIN 2"/>
    <property type="match status" value="1"/>
</dbReference>
<keyword evidence="9" id="KW-0460">Magnesium</keyword>
<accession>A0A1I7UMW5</accession>
<dbReference type="EC" id="3.6.1.1" evidence="5"/>
<dbReference type="InterPro" id="IPR023214">
    <property type="entry name" value="HAD_sf"/>
</dbReference>
<reference evidence="16" key="1">
    <citation type="submission" date="2016-11" db="UniProtKB">
        <authorList>
            <consortium name="WormBaseParasite"/>
        </authorList>
    </citation>
    <scope>IDENTIFICATION</scope>
</reference>
<keyword evidence="6" id="KW-0963">Cytoplasm</keyword>
<evidence type="ECO:0000256" key="9">
    <source>
        <dbReference type="ARBA" id="ARBA00022842"/>
    </source>
</evidence>
<evidence type="ECO:0000256" key="12">
    <source>
        <dbReference type="ARBA" id="ARBA00039357"/>
    </source>
</evidence>
<dbReference type="NCBIfam" id="TIGR01460">
    <property type="entry name" value="HAD-SF-IIA"/>
    <property type="match status" value="1"/>
</dbReference>
<dbReference type="Gene3D" id="3.40.50.1000">
    <property type="entry name" value="HAD superfamily/HAD-like"/>
    <property type="match status" value="2"/>
</dbReference>
<dbReference type="CDD" id="cd07509">
    <property type="entry name" value="HAD_PPase"/>
    <property type="match status" value="1"/>
</dbReference>
<comment type="cofactor">
    <cofactor evidence="1">
        <name>Mg(2+)</name>
        <dbReference type="ChEBI" id="CHEBI:18420"/>
    </cofactor>
</comment>
<dbReference type="STRING" id="1561998.A0A1I7UMW5"/>
<comment type="similarity">
    <text evidence="4">Belongs to the HAD-like hydrolase superfamily.</text>
</comment>
<dbReference type="GO" id="GO:0005737">
    <property type="term" value="C:cytoplasm"/>
    <property type="evidence" value="ECO:0007669"/>
    <property type="project" value="UniProtKB-SubCell"/>
</dbReference>
<comment type="subcellular location">
    <subcellularLocation>
        <location evidence="3">Cytoplasm</location>
    </subcellularLocation>
    <subcellularLocation>
        <location evidence="2">Nucleus</location>
    </subcellularLocation>
</comment>
<dbReference type="Pfam" id="PF13242">
    <property type="entry name" value="Hydrolase_like"/>
    <property type="match status" value="1"/>
</dbReference>
<dbReference type="Proteomes" id="UP000095282">
    <property type="component" value="Unplaced"/>
</dbReference>
<protein>
    <recommendedName>
        <fullName evidence="13">Haloacid dehalogenase-like hydrolase domain-containing protein 2</fullName>
        <ecNumber evidence="5">3.6.1.1</ecNumber>
    </recommendedName>
    <alternativeName>
        <fullName evidence="12">Phospholysine phosphohistidine inorganic pyrophosphate phosphatase</fullName>
    </alternativeName>
</protein>
<evidence type="ECO:0000256" key="6">
    <source>
        <dbReference type="ARBA" id="ARBA00022490"/>
    </source>
</evidence>
<keyword evidence="15" id="KW-1185">Reference proteome</keyword>
<dbReference type="AlphaFoldDB" id="A0A1I7UMW5"/>
<evidence type="ECO:0000256" key="11">
    <source>
        <dbReference type="ARBA" id="ARBA00037258"/>
    </source>
</evidence>
<evidence type="ECO:0000256" key="10">
    <source>
        <dbReference type="ARBA" id="ARBA00023242"/>
    </source>
</evidence>
<dbReference type="GO" id="GO:0004427">
    <property type="term" value="F:inorganic diphosphate phosphatase activity"/>
    <property type="evidence" value="ECO:0007669"/>
    <property type="project" value="UniProtKB-EC"/>
</dbReference>
<evidence type="ECO:0000256" key="14">
    <source>
        <dbReference type="ARBA" id="ARBA00047820"/>
    </source>
</evidence>
<proteinExistence type="inferred from homology"/>
<sequence>MSKISSVLIDLSGTLHIEELAIPGAPAALELLRKHVHVKFVTNTTKESQNLLYQRVRNCGFQIEKHEIFTSLSAARDLIIRNKYRPFFILDDKAMEDFEGIPTEDPNAVLIGLAPEKFNDSTMTAAFRLIKEKNASLIAIHKGRYYQKKDGLHLGPGAYVSGLEYANGVEAKVVGKPEKLFFESALKTLDPNVDFSTAVMIGDDVNDDVLGAIKTGMRAILVKTGKFRSGDESKVKNVASSFVEAVNMIIENKVESD</sequence>
<dbReference type="GO" id="GO:0046872">
    <property type="term" value="F:metal ion binding"/>
    <property type="evidence" value="ECO:0007669"/>
    <property type="project" value="UniProtKB-KW"/>
</dbReference>
<evidence type="ECO:0000256" key="4">
    <source>
        <dbReference type="ARBA" id="ARBA00007958"/>
    </source>
</evidence>
<dbReference type="InterPro" id="IPR006357">
    <property type="entry name" value="HAD-SF_hydro_IIA"/>
</dbReference>
<keyword evidence="7" id="KW-0479">Metal-binding</keyword>
<evidence type="ECO:0000256" key="8">
    <source>
        <dbReference type="ARBA" id="ARBA00022801"/>
    </source>
</evidence>
<evidence type="ECO:0000313" key="16">
    <source>
        <dbReference type="WBParaSite" id="Csp11.Scaffold630.g17570.t1"/>
    </source>
</evidence>
<evidence type="ECO:0000256" key="2">
    <source>
        <dbReference type="ARBA" id="ARBA00004123"/>
    </source>
</evidence>
<evidence type="ECO:0000256" key="3">
    <source>
        <dbReference type="ARBA" id="ARBA00004496"/>
    </source>
</evidence>
<name>A0A1I7UMW5_9PELO</name>
<keyword evidence="10" id="KW-0539">Nucleus</keyword>
<dbReference type="eggNOG" id="KOG3040">
    <property type="taxonomic scope" value="Eukaryota"/>
</dbReference>
<dbReference type="WBParaSite" id="Csp11.Scaffold630.g17570.t1">
    <property type="protein sequence ID" value="Csp11.Scaffold630.g17570.t1"/>
    <property type="gene ID" value="Csp11.Scaffold630.g17570"/>
</dbReference>
<dbReference type="GO" id="GO:0005634">
    <property type="term" value="C:nucleus"/>
    <property type="evidence" value="ECO:0007669"/>
    <property type="project" value="UniProtKB-SubCell"/>
</dbReference>
<dbReference type="Pfam" id="PF13344">
    <property type="entry name" value="Hydrolase_6"/>
    <property type="match status" value="1"/>
</dbReference>
<dbReference type="NCBIfam" id="TIGR01458">
    <property type="entry name" value="HAD-SF-IIA-hyp3"/>
    <property type="match status" value="1"/>
</dbReference>
<evidence type="ECO:0000256" key="13">
    <source>
        <dbReference type="ARBA" id="ARBA00039666"/>
    </source>
</evidence>
<dbReference type="InterPro" id="IPR006355">
    <property type="entry name" value="LHPP/HDHD2"/>
</dbReference>